<evidence type="ECO:0000256" key="2">
    <source>
        <dbReference type="ARBA" id="ARBA00022516"/>
    </source>
</evidence>
<reference evidence="9 10" key="1">
    <citation type="submission" date="2019-06" db="EMBL/GenBank/DDBJ databases">
        <title>Draft genome of Streptomyces sedi sp. JCM16909.</title>
        <authorList>
            <person name="Klykleung N."/>
            <person name="Tanasupawat S."/>
            <person name="Kudo T."/>
            <person name="Yuki M."/>
            <person name="Ohkuma M."/>
        </authorList>
    </citation>
    <scope>NUCLEOTIDE SEQUENCE [LARGE SCALE GENOMIC DNA]</scope>
    <source>
        <strain evidence="9 10">JCM 16909</strain>
    </source>
</reference>
<keyword evidence="3 7" id="KW-0597">Phosphoprotein</keyword>
<dbReference type="GO" id="GO:0009245">
    <property type="term" value="P:lipid A biosynthetic process"/>
    <property type="evidence" value="ECO:0007669"/>
    <property type="project" value="TreeGrafter"/>
</dbReference>
<dbReference type="SUPFAM" id="SSF47336">
    <property type="entry name" value="ACP-like"/>
    <property type="match status" value="1"/>
</dbReference>
<protein>
    <recommendedName>
        <fullName evidence="7">Acyl carrier protein</fullName>
        <shortName evidence="7">ACP</shortName>
    </recommendedName>
</protein>
<sequence length="85" mass="9094">MTTITTQQALVITGISEILQEVAGTPAEDVTPEASFAEDLDIDSLTMVEVVVAAEERFSIAIPDSEVKDLVTVADVVEFVRRVTG</sequence>
<comment type="subcellular location">
    <subcellularLocation>
        <location evidence="7">Cytoplasm</location>
    </subcellularLocation>
</comment>
<name>A0A5C4VC32_9ACTN</name>
<dbReference type="PANTHER" id="PTHR20863:SF76">
    <property type="entry name" value="CARRIER DOMAIN-CONTAINING PROTEIN"/>
    <property type="match status" value="1"/>
</dbReference>
<evidence type="ECO:0000256" key="3">
    <source>
        <dbReference type="ARBA" id="ARBA00022553"/>
    </source>
</evidence>
<evidence type="ECO:0000259" key="8">
    <source>
        <dbReference type="PROSITE" id="PS50075"/>
    </source>
</evidence>
<dbReference type="Gene3D" id="1.10.1200.10">
    <property type="entry name" value="ACP-like"/>
    <property type="match status" value="1"/>
</dbReference>
<accession>A0A5C4VC32</accession>
<comment type="function">
    <text evidence="7">Carrier of the growing fatty acid chain in fatty acid biosynthesis.</text>
</comment>
<evidence type="ECO:0000256" key="6">
    <source>
        <dbReference type="ARBA" id="ARBA00023160"/>
    </source>
</evidence>
<keyword evidence="6 7" id="KW-0275">Fatty acid biosynthesis</keyword>
<comment type="similarity">
    <text evidence="7">Belongs to the acyl carrier protein (ACP) family.</text>
</comment>
<dbReference type="PROSITE" id="PS50075">
    <property type="entry name" value="CARRIER"/>
    <property type="match status" value="1"/>
</dbReference>
<keyword evidence="5 7" id="KW-0443">Lipid metabolism</keyword>
<keyword evidence="2 7" id="KW-0444">Lipid biosynthesis</keyword>
<dbReference type="UniPathway" id="UPA00094"/>
<feature type="modified residue" description="O-(pantetheine 4'-phosphoryl)serine" evidence="7">
    <location>
        <position position="44"/>
    </location>
</feature>
<keyword evidence="4 7" id="KW-0276">Fatty acid metabolism</keyword>
<dbReference type="Pfam" id="PF00550">
    <property type="entry name" value="PP-binding"/>
    <property type="match status" value="1"/>
</dbReference>
<keyword evidence="1 7" id="KW-0596">Phosphopantetheine</keyword>
<keyword evidence="7" id="KW-0963">Cytoplasm</keyword>
<dbReference type="EMBL" id="VDGT01000002">
    <property type="protein sequence ID" value="TNM33411.1"/>
    <property type="molecule type" value="Genomic_DNA"/>
</dbReference>
<dbReference type="GO" id="GO:0005829">
    <property type="term" value="C:cytosol"/>
    <property type="evidence" value="ECO:0007669"/>
    <property type="project" value="TreeGrafter"/>
</dbReference>
<dbReference type="HAMAP" id="MF_01217">
    <property type="entry name" value="Acyl_carrier"/>
    <property type="match status" value="1"/>
</dbReference>
<comment type="caution">
    <text evidence="9">The sequence shown here is derived from an EMBL/GenBank/DDBJ whole genome shotgun (WGS) entry which is preliminary data.</text>
</comment>
<organism evidence="9 10">
    <name type="scientific">Streptomyces sedi</name>
    <dbReference type="NCBI Taxonomy" id="555059"/>
    <lineage>
        <taxon>Bacteria</taxon>
        <taxon>Bacillati</taxon>
        <taxon>Actinomycetota</taxon>
        <taxon>Actinomycetes</taxon>
        <taxon>Kitasatosporales</taxon>
        <taxon>Streptomycetaceae</taxon>
        <taxon>Streptomyces</taxon>
    </lineage>
</organism>
<dbReference type="InterPro" id="IPR036736">
    <property type="entry name" value="ACP-like_sf"/>
</dbReference>
<dbReference type="OrthoDB" id="9804551at2"/>
<dbReference type="RefSeq" id="WP_139640509.1">
    <property type="nucleotide sequence ID" value="NZ_BAAAZS010000148.1"/>
</dbReference>
<dbReference type="NCBIfam" id="NF002147">
    <property type="entry name" value="PRK00982.1-1"/>
    <property type="match status" value="1"/>
</dbReference>
<dbReference type="PANTHER" id="PTHR20863">
    <property type="entry name" value="ACYL CARRIER PROTEIN"/>
    <property type="match status" value="1"/>
</dbReference>
<keyword evidence="10" id="KW-1185">Reference proteome</keyword>
<evidence type="ECO:0000256" key="4">
    <source>
        <dbReference type="ARBA" id="ARBA00022832"/>
    </source>
</evidence>
<dbReference type="InterPro" id="IPR003231">
    <property type="entry name" value="ACP"/>
</dbReference>
<comment type="PTM">
    <text evidence="7">4'-phosphopantetheine is transferred from CoA to a specific serine of apo-ACP by AcpS. This modification is essential for activity because fatty acids are bound in thioester linkage to the sulfhydryl of the prosthetic group.</text>
</comment>
<dbReference type="Proteomes" id="UP000311713">
    <property type="component" value="Unassembled WGS sequence"/>
</dbReference>
<evidence type="ECO:0000256" key="1">
    <source>
        <dbReference type="ARBA" id="ARBA00022450"/>
    </source>
</evidence>
<dbReference type="GO" id="GO:0000036">
    <property type="term" value="F:acyl carrier activity"/>
    <property type="evidence" value="ECO:0007669"/>
    <property type="project" value="UniProtKB-UniRule"/>
</dbReference>
<proteinExistence type="inferred from homology"/>
<comment type="pathway">
    <text evidence="7">Lipid metabolism; fatty acid biosynthesis.</text>
</comment>
<dbReference type="InterPro" id="IPR009081">
    <property type="entry name" value="PP-bd_ACP"/>
</dbReference>
<evidence type="ECO:0000313" key="10">
    <source>
        <dbReference type="Proteomes" id="UP000311713"/>
    </source>
</evidence>
<evidence type="ECO:0000313" key="9">
    <source>
        <dbReference type="EMBL" id="TNM33411.1"/>
    </source>
</evidence>
<dbReference type="AlphaFoldDB" id="A0A5C4VC32"/>
<gene>
    <name evidence="7" type="primary">acpP</name>
    <name evidence="9" type="ORF">FH715_03345</name>
</gene>
<dbReference type="GO" id="GO:0000035">
    <property type="term" value="F:acyl binding"/>
    <property type="evidence" value="ECO:0007669"/>
    <property type="project" value="TreeGrafter"/>
</dbReference>
<feature type="domain" description="Carrier" evidence="8">
    <location>
        <begin position="9"/>
        <end position="84"/>
    </location>
</feature>
<evidence type="ECO:0000256" key="5">
    <source>
        <dbReference type="ARBA" id="ARBA00023098"/>
    </source>
</evidence>
<evidence type="ECO:0000256" key="7">
    <source>
        <dbReference type="HAMAP-Rule" id="MF_01217"/>
    </source>
</evidence>
<dbReference type="GO" id="GO:0016020">
    <property type="term" value="C:membrane"/>
    <property type="evidence" value="ECO:0007669"/>
    <property type="project" value="GOC"/>
</dbReference>